<organism evidence="9">
    <name type="scientific">hydrocarbon metagenome</name>
    <dbReference type="NCBI Taxonomy" id="938273"/>
    <lineage>
        <taxon>unclassified sequences</taxon>
        <taxon>metagenomes</taxon>
        <taxon>ecological metagenomes</taxon>
    </lineage>
</organism>
<dbReference type="InterPro" id="IPR011880">
    <property type="entry name" value="PA_CoA_ligase"/>
</dbReference>
<accession>A0A0W8FGC8</accession>
<evidence type="ECO:0000259" key="7">
    <source>
        <dbReference type="Pfam" id="PF00501"/>
    </source>
</evidence>
<dbReference type="CDD" id="cd05913">
    <property type="entry name" value="PaaK"/>
    <property type="match status" value="1"/>
</dbReference>
<keyword evidence="6" id="KW-0547">Nucleotide-binding</keyword>
<gene>
    <name evidence="9" type="ORF">ASZ90_010341</name>
</gene>
<dbReference type="Pfam" id="PF14535">
    <property type="entry name" value="AMP-binding_C_2"/>
    <property type="match status" value="1"/>
</dbReference>
<evidence type="ECO:0000256" key="3">
    <source>
        <dbReference type="ARBA" id="ARBA00022450"/>
    </source>
</evidence>
<dbReference type="EC" id="6.2.1.30" evidence="9"/>
<dbReference type="InterPro" id="IPR051414">
    <property type="entry name" value="Adenylate-forming_Reductase"/>
</dbReference>
<comment type="caution">
    <text evidence="9">The sequence shown here is derived from an EMBL/GenBank/DDBJ whole genome shotgun (WGS) entry which is preliminary data.</text>
</comment>
<dbReference type="InterPro" id="IPR028154">
    <property type="entry name" value="AMP-dep_Lig_C"/>
</dbReference>
<evidence type="ECO:0000313" key="9">
    <source>
        <dbReference type="EMBL" id="KUG19948.1"/>
    </source>
</evidence>
<keyword evidence="3" id="KW-0596">Phosphopantetheine</keyword>
<protein>
    <submittedName>
        <fullName evidence="9">Phenylacetate-coenzyme a ligase</fullName>
        <ecNumber evidence="9">6.2.1.30</ecNumber>
    </submittedName>
</protein>
<proteinExistence type="predicted"/>
<keyword evidence="5 9" id="KW-0436">Ligase</keyword>
<feature type="domain" description="AMP-dependent synthetase/ligase" evidence="7">
    <location>
        <begin position="79"/>
        <end position="281"/>
    </location>
</feature>
<evidence type="ECO:0000256" key="5">
    <source>
        <dbReference type="ARBA" id="ARBA00022598"/>
    </source>
</evidence>
<dbReference type="GO" id="GO:0010124">
    <property type="term" value="P:phenylacetate catabolic process"/>
    <property type="evidence" value="ECO:0007669"/>
    <property type="project" value="InterPro"/>
</dbReference>
<dbReference type="PANTHER" id="PTHR43439">
    <property type="entry name" value="PHENYLACETATE-COENZYME A LIGASE"/>
    <property type="match status" value="1"/>
</dbReference>
<sequence length="430" mass="48535">MFWNEAMETIPAEELEALQFRRLKWTLRQVQEVGFYRNRLQDAGVRPDDIRSLEDIQKLPFTYKKDLQAGYPFGFLAVPKREVVRIHTTSGTTGKPTVVCYTRQDLENWAELIARNMVMIGLTSDDVFQNAVNYGLFTGGLGFHYGAEKIGMTVIPSATGNTQRQIEMIEDFGVTVVHCTPSYAMHLAEAAESMGKRLDTLKTGIFGAEPWSENMRKELESRLGVTAFDSYGLSEMYGPGVAFECPEHDGLHIWHDMYLVEIIDPKTGEQLPPGERGELVITPLVKEAMPLVRYRTGDITMLMEDGCACGRGRKIARITGRSDDMLVIRGINIFPSQIEHVLLSLPDVGEQFMVYIDRVKHLDEMTIEVEMSRANFSGELRDLARVQKQVVGALQNALGLRTTVKLVEPGSLPRFEGKARRVIDRRGEIW</sequence>
<dbReference type="InterPro" id="IPR000873">
    <property type="entry name" value="AMP-dep_synth/lig_dom"/>
</dbReference>
<dbReference type="Gene3D" id="3.40.50.12780">
    <property type="entry name" value="N-terminal domain of ligase-like"/>
    <property type="match status" value="1"/>
</dbReference>
<dbReference type="GO" id="GO:0047475">
    <property type="term" value="F:phenylacetate-CoA ligase activity"/>
    <property type="evidence" value="ECO:0007669"/>
    <property type="project" value="UniProtKB-EC"/>
</dbReference>
<comment type="pathway">
    <text evidence="1">Aromatic compound metabolism.</text>
</comment>
<evidence type="ECO:0000256" key="1">
    <source>
        <dbReference type="ARBA" id="ARBA00005211"/>
    </source>
</evidence>
<keyword evidence="4" id="KW-0597">Phosphoprotein</keyword>
<evidence type="ECO:0000256" key="4">
    <source>
        <dbReference type="ARBA" id="ARBA00022553"/>
    </source>
</evidence>
<dbReference type="InterPro" id="IPR045851">
    <property type="entry name" value="AMP-bd_C_sf"/>
</dbReference>
<evidence type="ECO:0000259" key="8">
    <source>
        <dbReference type="Pfam" id="PF14535"/>
    </source>
</evidence>
<dbReference type="Pfam" id="PF00501">
    <property type="entry name" value="AMP-binding"/>
    <property type="match status" value="1"/>
</dbReference>
<dbReference type="SUPFAM" id="SSF56801">
    <property type="entry name" value="Acetyl-CoA synthetase-like"/>
    <property type="match status" value="1"/>
</dbReference>
<dbReference type="FunFam" id="3.40.50.12780:FF:000016">
    <property type="entry name" value="Phenylacetate-coenzyme A ligase"/>
    <property type="match status" value="1"/>
</dbReference>
<reference evidence="9" key="1">
    <citation type="journal article" date="2015" name="Proc. Natl. Acad. Sci. U.S.A.">
        <title>Networks of energetic and metabolic interactions define dynamics in microbial communities.</title>
        <authorList>
            <person name="Embree M."/>
            <person name="Liu J.K."/>
            <person name="Al-Bassam M.M."/>
            <person name="Zengler K."/>
        </authorList>
    </citation>
    <scope>NUCLEOTIDE SEQUENCE</scope>
</reference>
<dbReference type="PIRSF" id="PIRSF006444">
    <property type="entry name" value="PaaK"/>
    <property type="match status" value="1"/>
</dbReference>
<dbReference type="GO" id="GO:0000166">
    <property type="term" value="F:nucleotide binding"/>
    <property type="evidence" value="ECO:0007669"/>
    <property type="project" value="UniProtKB-KW"/>
</dbReference>
<name>A0A0W8FGC8_9ZZZZ</name>
<dbReference type="PANTHER" id="PTHR43439:SF2">
    <property type="entry name" value="ENZYME, PUTATIVE (JCVI)-RELATED"/>
    <property type="match status" value="1"/>
</dbReference>
<evidence type="ECO:0000256" key="2">
    <source>
        <dbReference type="ARBA" id="ARBA00011245"/>
    </source>
</evidence>
<comment type="subunit">
    <text evidence="2">Monomer.</text>
</comment>
<dbReference type="AlphaFoldDB" id="A0A0W8FGC8"/>
<dbReference type="EMBL" id="LNQE01001243">
    <property type="protein sequence ID" value="KUG19948.1"/>
    <property type="molecule type" value="Genomic_DNA"/>
</dbReference>
<dbReference type="InterPro" id="IPR042099">
    <property type="entry name" value="ANL_N_sf"/>
</dbReference>
<evidence type="ECO:0000256" key="6">
    <source>
        <dbReference type="ARBA" id="ARBA00022741"/>
    </source>
</evidence>
<feature type="domain" description="AMP-dependent ligase C-terminal" evidence="8">
    <location>
        <begin position="330"/>
        <end position="426"/>
    </location>
</feature>
<dbReference type="Gene3D" id="3.30.300.30">
    <property type="match status" value="1"/>
</dbReference>